<organism evidence="2 3">
    <name type="scientific">Leersia perrieri</name>
    <dbReference type="NCBI Taxonomy" id="77586"/>
    <lineage>
        <taxon>Eukaryota</taxon>
        <taxon>Viridiplantae</taxon>
        <taxon>Streptophyta</taxon>
        <taxon>Embryophyta</taxon>
        <taxon>Tracheophyta</taxon>
        <taxon>Spermatophyta</taxon>
        <taxon>Magnoliopsida</taxon>
        <taxon>Liliopsida</taxon>
        <taxon>Poales</taxon>
        <taxon>Poaceae</taxon>
        <taxon>BOP clade</taxon>
        <taxon>Oryzoideae</taxon>
        <taxon>Oryzeae</taxon>
        <taxon>Oryzinae</taxon>
        <taxon>Leersia</taxon>
    </lineage>
</organism>
<dbReference type="Proteomes" id="UP000032180">
    <property type="component" value="Chromosome 2"/>
</dbReference>
<protein>
    <submittedName>
        <fullName evidence="2">Uncharacterized protein</fullName>
    </submittedName>
</protein>
<name>A0A0D9VFP1_9ORYZ</name>
<feature type="region of interest" description="Disordered" evidence="1">
    <location>
        <begin position="1"/>
        <end position="42"/>
    </location>
</feature>
<evidence type="ECO:0000313" key="3">
    <source>
        <dbReference type="Proteomes" id="UP000032180"/>
    </source>
</evidence>
<dbReference type="HOGENOM" id="CLU_2270646_0_0_1"/>
<proteinExistence type="predicted"/>
<dbReference type="AlphaFoldDB" id="A0A0D9VFP1"/>
<keyword evidence="3" id="KW-1185">Reference proteome</keyword>
<feature type="compositionally biased region" description="Basic residues" evidence="1">
    <location>
        <begin position="1"/>
        <end position="10"/>
    </location>
</feature>
<reference evidence="2" key="3">
    <citation type="submission" date="2015-04" db="UniProtKB">
        <authorList>
            <consortium name="EnsemblPlants"/>
        </authorList>
    </citation>
    <scope>IDENTIFICATION</scope>
</reference>
<accession>A0A0D9VFP1</accession>
<evidence type="ECO:0000313" key="2">
    <source>
        <dbReference type="EnsemblPlants" id="LPERR02G12610.1"/>
    </source>
</evidence>
<dbReference type="EnsemblPlants" id="LPERR02G12610.1">
    <property type="protein sequence ID" value="LPERR02G12610.1"/>
    <property type="gene ID" value="LPERR02G12610"/>
</dbReference>
<sequence>GKLPHCHRLKPPNSSSPSRSARRRQPHTPRLPSPRANQSCGGGVRLIRASRAGRAVLVPCPVGSGGGCSARSLVVRVERWWLVRAGANCVSWTTAGSDNGVNS</sequence>
<evidence type="ECO:0000256" key="1">
    <source>
        <dbReference type="SAM" id="MobiDB-lite"/>
    </source>
</evidence>
<reference evidence="3" key="2">
    <citation type="submission" date="2013-12" db="EMBL/GenBank/DDBJ databases">
        <authorList>
            <person name="Yu Y."/>
            <person name="Lee S."/>
            <person name="de Baynast K."/>
            <person name="Wissotski M."/>
            <person name="Liu L."/>
            <person name="Talag J."/>
            <person name="Goicoechea J."/>
            <person name="Angelova A."/>
            <person name="Jetty R."/>
            <person name="Kudrna D."/>
            <person name="Golser W."/>
            <person name="Rivera L."/>
            <person name="Zhang J."/>
            <person name="Wing R."/>
        </authorList>
    </citation>
    <scope>NUCLEOTIDE SEQUENCE</scope>
</reference>
<reference evidence="2 3" key="1">
    <citation type="submission" date="2012-08" db="EMBL/GenBank/DDBJ databases">
        <title>Oryza genome evolution.</title>
        <authorList>
            <person name="Wing R.A."/>
        </authorList>
    </citation>
    <scope>NUCLEOTIDE SEQUENCE</scope>
</reference>
<dbReference type="Gramene" id="LPERR02G12610.1">
    <property type="protein sequence ID" value="LPERR02G12610.1"/>
    <property type="gene ID" value="LPERR02G12610"/>
</dbReference>